<feature type="domain" description="Cupin type-2" evidence="1">
    <location>
        <begin position="35"/>
        <end position="98"/>
    </location>
</feature>
<dbReference type="Gene3D" id="2.60.120.10">
    <property type="entry name" value="Jelly Rolls"/>
    <property type="match status" value="1"/>
</dbReference>
<dbReference type="OrthoDB" id="5243731at2"/>
<dbReference type="EMBL" id="FNCN01000058">
    <property type="protein sequence ID" value="SDI48364.1"/>
    <property type="molecule type" value="Genomic_DNA"/>
</dbReference>
<reference evidence="2 3" key="1">
    <citation type="submission" date="2016-10" db="EMBL/GenBank/DDBJ databases">
        <authorList>
            <person name="de Groot N.N."/>
        </authorList>
    </citation>
    <scope>NUCLEOTIDE SEQUENCE [LARGE SCALE GENOMIC DNA]</scope>
    <source>
        <strain evidence="2 3">CPCC 201354</strain>
    </source>
</reference>
<evidence type="ECO:0000259" key="1">
    <source>
        <dbReference type="Pfam" id="PF07883"/>
    </source>
</evidence>
<accession>A0A1G8KY61</accession>
<dbReference type="InterPro" id="IPR013096">
    <property type="entry name" value="Cupin_2"/>
</dbReference>
<keyword evidence="2" id="KW-0413">Isomerase</keyword>
<dbReference type="Pfam" id="PF07883">
    <property type="entry name" value="Cupin_2"/>
    <property type="match status" value="1"/>
</dbReference>
<protein>
    <submittedName>
        <fullName evidence="2">Mannose-6-phosphate isomerase, cupin superfamily</fullName>
    </submittedName>
</protein>
<gene>
    <name evidence="2" type="ORF">SAMN05421505_1585</name>
</gene>
<dbReference type="InterPro" id="IPR011051">
    <property type="entry name" value="RmlC_Cupin_sf"/>
</dbReference>
<proteinExistence type="predicted"/>
<sequence>MTLIRTASNEKLNAANRPPGCPVHSAGRFRLRATGTSRFDRHYHDFDEFWFVASGAGTFVIGDTVHQVQPGDIVYTPAGVEHDIVAVSGEQDLEVFWLSCPLPSGADGRHLHRTPEDAAKHQVPSRVVPT</sequence>
<dbReference type="Proteomes" id="UP000198923">
    <property type="component" value="Unassembled WGS sequence"/>
</dbReference>
<organism evidence="2 3">
    <name type="scientific">Sinosporangium album</name>
    <dbReference type="NCBI Taxonomy" id="504805"/>
    <lineage>
        <taxon>Bacteria</taxon>
        <taxon>Bacillati</taxon>
        <taxon>Actinomycetota</taxon>
        <taxon>Actinomycetes</taxon>
        <taxon>Streptosporangiales</taxon>
        <taxon>Streptosporangiaceae</taxon>
        <taxon>Sinosporangium</taxon>
    </lineage>
</organism>
<dbReference type="InterPro" id="IPR014710">
    <property type="entry name" value="RmlC-like_jellyroll"/>
</dbReference>
<dbReference type="AlphaFoldDB" id="A0A1G8KY61"/>
<dbReference type="RefSeq" id="WP_093176007.1">
    <property type="nucleotide sequence ID" value="NZ_FNCN01000058.1"/>
</dbReference>
<dbReference type="STRING" id="504805.SAMN05421505_1585"/>
<evidence type="ECO:0000313" key="3">
    <source>
        <dbReference type="Proteomes" id="UP000198923"/>
    </source>
</evidence>
<dbReference type="SUPFAM" id="SSF51182">
    <property type="entry name" value="RmlC-like cupins"/>
    <property type="match status" value="1"/>
</dbReference>
<name>A0A1G8KY61_9ACTN</name>
<dbReference type="GO" id="GO:0016853">
    <property type="term" value="F:isomerase activity"/>
    <property type="evidence" value="ECO:0007669"/>
    <property type="project" value="UniProtKB-KW"/>
</dbReference>
<keyword evidence="3" id="KW-1185">Reference proteome</keyword>
<evidence type="ECO:0000313" key="2">
    <source>
        <dbReference type="EMBL" id="SDI48364.1"/>
    </source>
</evidence>